<gene>
    <name evidence="3" type="primary">AlNc14C51G3998</name>
    <name evidence="3" type="ORF">ALNC14_046180</name>
</gene>
<feature type="transmembrane region" description="Helical" evidence="2">
    <location>
        <begin position="322"/>
        <end position="345"/>
    </location>
</feature>
<reference evidence="3" key="2">
    <citation type="submission" date="2011-02" db="EMBL/GenBank/DDBJ databases">
        <authorList>
            <person name="MacLean D."/>
        </authorList>
    </citation>
    <scope>NUCLEOTIDE SEQUENCE</scope>
</reference>
<name>F0WBF1_9STRA</name>
<dbReference type="EMBL" id="FR824096">
    <property type="protein sequence ID" value="CCA18475.1"/>
    <property type="molecule type" value="Genomic_DNA"/>
</dbReference>
<feature type="transmembrane region" description="Helical" evidence="2">
    <location>
        <begin position="134"/>
        <end position="160"/>
    </location>
</feature>
<organism evidence="3">
    <name type="scientific">Albugo laibachii Nc14</name>
    <dbReference type="NCBI Taxonomy" id="890382"/>
    <lineage>
        <taxon>Eukaryota</taxon>
        <taxon>Sar</taxon>
        <taxon>Stramenopiles</taxon>
        <taxon>Oomycota</taxon>
        <taxon>Peronosporomycetes</taxon>
        <taxon>Albuginales</taxon>
        <taxon>Albuginaceae</taxon>
        <taxon>Albugo</taxon>
    </lineage>
</organism>
<dbReference type="InterPro" id="IPR040226">
    <property type="entry name" value="THH1/TOM1/TOM3"/>
</dbReference>
<feature type="transmembrane region" description="Helical" evidence="2">
    <location>
        <begin position="365"/>
        <end position="389"/>
    </location>
</feature>
<feature type="transmembrane region" description="Helical" evidence="2">
    <location>
        <begin position="24"/>
        <end position="45"/>
    </location>
</feature>
<protein>
    <submittedName>
        <fullName evidence="3">Uncharacterized protein AlNc14C51G3998</fullName>
    </submittedName>
</protein>
<feature type="region of interest" description="Disordered" evidence="1">
    <location>
        <begin position="87"/>
        <end position="116"/>
    </location>
</feature>
<keyword evidence="2" id="KW-0812">Transmembrane</keyword>
<feature type="compositionally biased region" description="Polar residues" evidence="1">
    <location>
        <begin position="101"/>
        <end position="112"/>
    </location>
</feature>
<feature type="transmembrane region" description="Helical" evidence="2">
    <location>
        <begin position="180"/>
        <end position="205"/>
    </location>
</feature>
<dbReference type="PANTHER" id="PTHR31142:SF3">
    <property type="entry name" value="THH1_TOM1_TOM3 DOMAIN-CONTAINING PROTEIN"/>
    <property type="match status" value="1"/>
</dbReference>
<proteinExistence type="predicted"/>
<reference evidence="3" key="1">
    <citation type="journal article" date="2011" name="PLoS Biol.">
        <title>Gene gain and loss during evolution of obligate parasitism in the white rust pathogen of Arabidopsis thaliana.</title>
        <authorList>
            <person name="Kemen E."/>
            <person name="Gardiner A."/>
            <person name="Schultz-Larsen T."/>
            <person name="Kemen A.C."/>
            <person name="Balmuth A.L."/>
            <person name="Robert-Seilaniantz A."/>
            <person name="Bailey K."/>
            <person name="Holub E."/>
            <person name="Studholme D.J."/>
            <person name="Maclean D."/>
            <person name="Jones J.D."/>
        </authorList>
    </citation>
    <scope>NUCLEOTIDE SEQUENCE</scope>
</reference>
<keyword evidence="2" id="KW-1133">Transmembrane helix</keyword>
<sequence length="469" mass="53090">MQGDRDISEPNQEGLAVLSPLDQAFLIASILLFVLLSFISGRIVWKSYLASRRHEYADYRFTLKKNHLHDSASVDSLRELRSDPAIASNRMPTGKRRDINSVPSDSTPTISTDLHKEEEHIASQSTGSEMRQRFFLLLFIASTIRLCSLISEIGTLSIIPEASPDQSEKLTDTHSALLSFGQWLLAIVIWIPSLLFVTMYGLVLLFWAQLCYSCWKRAYPWPRRIFFAFNVLLYSTFFMTITLTKSVGGFWRICDIVLGSIYLIGFFTILYYSLRLIWFFKSQQQDEECLLTLSGSQESGRTFHYRPRLSSMAGKSSPQQAVLRRITAVCVILCVLFVTKAIYLVGMGTGYLPSQEAKYHLPVGVHHIAFEFVMYFATEFVPCALLTFFTRKQEENPLDHLKFTPVAATVAGTYRSLNADSRKASSPAQAFGVRDESSEPLIAALQEKTFTGYQYQATSDSKRAIPGYF</sequence>
<dbReference type="AlphaFoldDB" id="F0WBF1"/>
<accession>F0WBF1</accession>
<feature type="transmembrane region" description="Helical" evidence="2">
    <location>
        <begin position="250"/>
        <end position="274"/>
    </location>
</feature>
<dbReference type="PANTHER" id="PTHR31142">
    <property type="entry name" value="TOBAMOVIRUS MULTIPLICATION PROTEIN 1-LIKE ISOFORM X1"/>
    <property type="match status" value="1"/>
</dbReference>
<keyword evidence="2" id="KW-0472">Membrane</keyword>
<feature type="transmembrane region" description="Helical" evidence="2">
    <location>
        <begin position="225"/>
        <end position="244"/>
    </location>
</feature>
<evidence type="ECO:0000256" key="2">
    <source>
        <dbReference type="SAM" id="Phobius"/>
    </source>
</evidence>
<evidence type="ECO:0000313" key="3">
    <source>
        <dbReference type="EMBL" id="CCA18475.1"/>
    </source>
</evidence>
<evidence type="ECO:0000256" key="1">
    <source>
        <dbReference type="SAM" id="MobiDB-lite"/>
    </source>
</evidence>
<dbReference type="HOGENOM" id="CLU_596519_0_0_1"/>